<proteinExistence type="predicted"/>
<protein>
    <submittedName>
        <fullName evidence="1">Uncharacterized protein</fullName>
    </submittedName>
</protein>
<dbReference type="EMBL" id="HG673279">
    <property type="protein sequence ID" value="CDI83130.1"/>
    <property type="molecule type" value="Genomic_DNA"/>
</dbReference>
<dbReference type="Proteomes" id="UP000018050">
    <property type="component" value="Unassembled WGS sequence"/>
</dbReference>
<dbReference type="VEuPathDB" id="ToxoDB:EAH_00068510"/>
<dbReference type="RefSeq" id="XP_013247695.1">
    <property type="nucleotide sequence ID" value="XM_013392241.1"/>
</dbReference>
<evidence type="ECO:0000313" key="1">
    <source>
        <dbReference type="EMBL" id="CDI83130.1"/>
    </source>
</evidence>
<gene>
    <name evidence="1" type="ORF">EAH_00068510</name>
</gene>
<reference evidence="1" key="1">
    <citation type="submission" date="2013-10" db="EMBL/GenBank/DDBJ databases">
        <title>Genomic analysis of the causative agents of coccidiosis in chickens.</title>
        <authorList>
            <person name="Reid A.J."/>
            <person name="Blake D."/>
            <person name="Billington K."/>
            <person name="Browne H."/>
            <person name="Dunn M."/>
            <person name="Hung S."/>
            <person name="Kawahara F."/>
            <person name="Miranda-Saavedra D."/>
            <person name="Mourier T."/>
            <person name="Nagra H."/>
            <person name="Otto T.D."/>
            <person name="Rawlings N."/>
            <person name="Sanchez A."/>
            <person name="Sanders M."/>
            <person name="Subramaniam C."/>
            <person name="Tay Y."/>
            <person name="Dear P."/>
            <person name="Doerig C."/>
            <person name="Gruber A."/>
            <person name="Parkinson J."/>
            <person name="Shirley M."/>
            <person name="Wan K.L."/>
            <person name="Berriman M."/>
            <person name="Tomley F."/>
            <person name="Pain A."/>
        </authorList>
    </citation>
    <scope>NUCLEOTIDE SEQUENCE [LARGE SCALE GENOMIC DNA]</scope>
    <source>
        <strain evidence="1">Houghton</strain>
    </source>
</reference>
<organism evidence="1 2">
    <name type="scientific">Eimeria acervulina</name>
    <name type="common">Coccidian parasite</name>
    <dbReference type="NCBI Taxonomy" id="5801"/>
    <lineage>
        <taxon>Eukaryota</taxon>
        <taxon>Sar</taxon>
        <taxon>Alveolata</taxon>
        <taxon>Apicomplexa</taxon>
        <taxon>Conoidasida</taxon>
        <taxon>Coccidia</taxon>
        <taxon>Eucoccidiorida</taxon>
        <taxon>Eimeriorina</taxon>
        <taxon>Eimeriidae</taxon>
        <taxon>Eimeria</taxon>
    </lineage>
</organism>
<name>U6GSH4_EIMAC</name>
<dbReference type="GeneID" id="25274918"/>
<evidence type="ECO:0000313" key="2">
    <source>
        <dbReference type="Proteomes" id="UP000018050"/>
    </source>
</evidence>
<keyword evidence="2" id="KW-1185">Reference proteome</keyword>
<reference evidence="1" key="2">
    <citation type="submission" date="2013-10" db="EMBL/GenBank/DDBJ databases">
        <authorList>
            <person name="Aslett M."/>
        </authorList>
    </citation>
    <scope>NUCLEOTIDE SEQUENCE [LARGE SCALE GENOMIC DNA]</scope>
    <source>
        <strain evidence="1">Houghton</strain>
    </source>
</reference>
<dbReference type="AlphaFoldDB" id="U6GSH4"/>
<accession>U6GSH4</accession>
<sequence>MCVRLTPTGSDGASYVSGQSHFAGVPLIELKLTREIAHTQQKESNEGESSKAPMYRLPAASPQSAAHELGEPKLLPSTVEHAESSIRRTPAEAAAAAALLQLSSASVFGSDSSAEPMGTQAFSDQGSTLSEGPFEGGYAQEQVHESVMLAHPVQSDASSLSLSVREASFEQAFYHIPFLQSHMGLRTLNAGRAFSVVHSAQRIFPSVWHAQGLLSPQTISTGELHTFEGGYAQEQVHESVMLAHPVQTSARVSYVGPSSAVGCIESFS</sequence>